<sequence length="362" mass="41537">MLHKKILFLLLLLPLSLISKGQEKSLVIDYTNKKLKYSGRIDYSSGNSADLLWSGSSIKFNFEGEAVAGLLRDHKDQNYYNLILDDDSIIVFNPGTEKKFYTLVSGLSKGRHTLEIFKRTEWGRGKTSFYQFKIEGNAKLLRAPEEKKRKIEFYGNSITAGYGNEDLEADRPDSIFTNNYKSYAAITARHFDAEYSCIAKGGIGIMLSWFNFTMPQLYDRFAPNDDSGLWNFKQYKPQVVVINLFQNDSWLVKKPERKEFKAAFGSTPPDERYIINAYKEFVSSIRSKYPKASIICALGSMDATKEGSPWPGYVQTAVEEMNDQKLFTLVFPYKNTQGHPKVHEHEVMAKYLVAFIEENVKW</sequence>
<accession>A0ABS1HNH9</accession>
<dbReference type="Pfam" id="PF13472">
    <property type="entry name" value="Lipase_GDSL_2"/>
    <property type="match status" value="1"/>
</dbReference>
<dbReference type="SUPFAM" id="SSF52266">
    <property type="entry name" value="SGNH hydrolase"/>
    <property type="match status" value="1"/>
</dbReference>
<gene>
    <name evidence="3" type="ORF">JIV24_17885</name>
</gene>
<dbReference type="Proteomes" id="UP000605676">
    <property type="component" value="Unassembled WGS sequence"/>
</dbReference>
<dbReference type="InterPro" id="IPR040794">
    <property type="entry name" value="CE2_N"/>
</dbReference>
<proteinExistence type="predicted"/>
<reference evidence="3 4" key="1">
    <citation type="submission" date="2021-01" db="EMBL/GenBank/DDBJ databases">
        <title>Carboxyliciviraga sp.nov., isolated from coastal sediments.</title>
        <authorList>
            <person name="Lu D."/>
            <person name="Zhang T."/>
        </authorList>
    </citation>
    <scope>NUCLEOTIDE SEQUENCE [LARGE SCALE GENOMIC DNA]</scope>
    <source>
        <strain evidence="3 4">N1Y132</strain>
    </source>
</reference>
<dbReference type="InterPro" id="IPR013830">
    <property type="entry name" value="SGNH_hydro"/>
</dbReference>
<protein>
    <recommendedName>
        <fullName evidence="5">Electron transporter RnfD</fullName>
    </recommendedName>
</protein>
<evidence type="ECO:0000259" key="1">
    <source>
        <dbReference type="Pfam" id="PF13472"/>
    </source>
</evidence>
<dbReference type="PANTHER" id="PTHR37834">
    <property type="entry name" value="GDSL-LIKE LIPASE/ACYLHYDROLASE DOMAIN PROTEIN (AFU_ORTHOLOGUE AFUA_2G00620)"/>
    <property type="match status" value="1"/>
</dbReference>
<keyword evidence="4" id="KW-1185">Reference proteome</keyword>
<dbReference type="InterPro" id="IPR052762">
    <property type="entry name" value="PCW_deacetylase/CE"/>
</dbReference>
<evidence type="ECO:0000259" key="2">
    <source>
        <dbReference type="Pfam" id="PF17996"/>
    </source>
</evidence>
<dbReference type="Gene3D" id="3.40.50.1110">
    <property type="entry name" value="SGNH hydrolase"/>
    <property type="match status" value="1"/>
</dbReference>
<dbReference type="InterPro" id="IPR036514">
    <property type="entry name" value="SGNH_hydro_sf"/>
</dbReference>
<dbReference type="Gene3D" id="2.60.120.260">
    <property type="entry name" value="Galactose-binding domain-like"/>
    <property type="match status" value="1"/>
</dbReference>
<evidence type="ECO:0008006" key="5">
    <source>
        <dbReference type="Google" id="ProtNLM"/>
    </source>
</evidence>
<evidence type="ECO:0000313" key="4">
    <source>
        <dbReference type="Proteomes" id="UP000605676"/>
    </source>
</evidence>
<feature type="domain" description="Carbohydrate esterase 2 N-terminal" evidence="2">
    <location>
        <begin position="37"/>
        <end position="144"/>
    </location>
</feature>
<dbReference type="CDD" id="cd01831">
    <property type="entry name" value="Endoglucanase_E_like"/>
    <property type="match status" value="1"/>
</dbReference>
<name>A0ABS1HNH9_9BACT</name>
<organism evidence="3 4">
    <name type="scientific">Carboxylicivirga marina</name>
    <dbReference type="NCBI Taxonomy" id="2800988"/>
    <lineage>
        <taxon>Bacteria</taxon>
        <taxon>Pseudomonadati</taxon>
        <taxon>Bacteroidota</taxon>
        <taxon>Bacteroidia</taxon>
        <taxon>Marinilabiliales</taxon>
        <taxon>Marinilabiliaceae</taxon>
        <taxon>Carboxylicivirga</taxon>
    </lineage>
</organism>
<dbReference type="EMBL" id="JAENRR010000058">
    <property type="protein sequence ID" value="MBK3519224.1"/>
    <property type="molecule type" value="Genomic_DNA"/>
</dbReference>
<comment type="caution">
    <text evidence="3">The sequence shown here is derived from an EMBL/GenBank/DDBJ whole genome shotgun (WGS) entry which is preliminary data.</text>
</comment>
<dbReference type="RefSeq" id="WP_200466444.1">
    <property type="nucleotide sequence ID" value="NZ_JAENRR010000058.1"/>
</dbReference>
<feature type="domain" description="SGNH hydrolase-type esterase" evidence="1">
    <location>
        <begin position="153"/>
        <end position="323"/>
    </location>
</feature>
<dbReference type="Pfam" id="PF17996">
    <property type="entry name" value="CE2_N"/>
    <property type="match status" value="1"/>
</dbReference>
<evidence type="ECO:0000313" key="3">
    <source>
        <dbReference type="EMBL" id="MBK3519224.1"/>
    </source>
</evidence>
<dbReference type="InterPro" id="IPR037461">
    <property type="entry name" value="CtCE2-like_dom"/>
</dbReference>
<dbReference type="PANTHER" id="PTHR37834:SF2">
    <property type="entry name" value="ESTERASE, SGNH HYDROLASE-TYPE"/>
    <property type="match status" value="1"/>
</dbReference>